<evidence type="ECO:0000313" key="2">
    <source>
        <dbReference type="EMBL" id="AKB42778.1"/>
    </source>
</evidence>
<evidence type="ECO:0000313" key="3">
    <source>
        <dbReference type="Proteomes" id="UP000033096"/>
    </source>
</evidence>
<dbReference type="RefSeq" id="WP_048117737.1">
    <property type="nucleotide sequence ID" value="NZ_CP009520.1"/>
</dbReference>
<accession>A0A0E3Q2Z9</accession>
<dbReference type="InterPro" id="IPR011008">
    <property type="entry name" value="Dimeric_a/b-barrel"/>
</dbReference>
<dbReference type="SUPFAM" id="SSF54909">
    <property type="entry name" value="Dimeric alpha+beta barrel"/>
    <property type="match status" value="1"/>
</dbReference>
<organism evidence="2 3">
    <name type="scientific">Methanosarcina vacuolata Z-761</name>
    <dbReference type="NCBI Taxonomy" id="1434123"/>
    <lineage>
        <taxon>Archaea</taxon>
        <taxon>Methanobacteriati</taxon>
        <taxon>Methanobacteriota</taxon>
        <taxon>Stenosarchaea group</taxon>
        <taxon>Methanomicrobia</taxon>
        <taxon>Methanosarcinales</taxon>
        <taxon>Methanosarcinaceae</taxon>
        <taxon>Methanosarcina</taxon>
    </lineage>
</organism>
<name>A0A0E3Q2Z9_9EURY</name>
<dbReference type="PROSITE" id="PS51725">
    <property type="entry name" value="ABM"/>
    <property type="match status" value="1"/>
</dbReference>
<dbReference type="PANTHER" id="PTHR33336">
    <property type="entry name" value="QUINOL MONOOXYGENASE YGIN-RELATED"/>
    <property type="match status" value="1"/>
</dbReference>
<dbReference type="GeneID" id="24808880"/>
<dbReference type="Proteomes" id="UP000033096">
    <property type="component" value="Chromosome"/>
</dbReference>
<dbReference type="InterPro" id="IPR007138">
    <property type="entry name" value="ABM_dom"/>
</dbReference>
<sequence>MTIRVVAKNYVKPEKVQEFLGLCKSLVEASLKDEGCIDYGLYQELESSGVLTFLEEWKDEKSLDQHLNSSHFKEIFPLLSEYLEKETEVNVYRKTL</sequence>
<gene>
    <name evidence="2" type="ORF">MSVAZ_0509</name>
</gene>
<dbReference type="KEGG" id="mvc:MSVAZ_0509"/>
<evidence type="ECO:0000259" key="1">
    <source>
        <dbReference type="PROSITE" id="PS51725"/>
    </source>
</evidence>
<keyword evidence="3" id="KW-1185">Reference proteome</keyword>
<protein>
    <recommendedName>
        <fullName evidence="1">ABM domain-containing protein</fullName>
    </recommendedName>
</protein>
<dbReference type="STRING" id="1434123.MSVAZ_0509"/>
<dbReference type="InterPro" id="IPR050744">
    <property type="entry name" value="AI-2_Isomerase_LsrG"/>
</dbReference>
<dbReference type="PANTHER" id="PTHR33336:SF15">
    <property type="entry name" value="ABM DOMAIN-CONTAINING PROTEIN"/>
    <property type="match status" value="1"/>
</dbReference>
<dbReference type="GO" id="GO:0003824">
    <property type="term" value="F:catalytic activity"/>
    <property type="evidence" value="ECO:0007669"/>
    <property type="project" value="TreeGrafter"/>
</dbReference>
<dbReference type="Gene3D" id="3.30.70.100">
    <property type="match status" value="1"/>
</dbReference>
<dbReference type="PATRIC" id="fig|1434123.4.peg.557"/>
<dbReference type="EMBL" id="CP009520">
    <property type="protein sequence ID" value="AKB42778.1"/>
    <property type="molecule type" value="Genomic_DNA"/>
</dbReference>
<feature type="domain" description="ABM" evidence="1">
    <location>
        <begin position="3"/>
        <end position="91"/>
    </location>
</feature>
<proteinExistence type="predicted"/>
<reference evidence="2 3" key="1">
    <citation type="submission" date="2014-07" db="EMBL/GenBank/DDBJ databases">
        <title>Methanogenic archaea and the global carbon cycle.</title>
        <authorList>
            <person name="Henriksen J.R."/>
            <person name="Luke J."/>
            <person name="Reinhart S."/>
            <person name="Benedict M.N."/>
            <person name="Youngblut N.D."/>
            <person name="Metcalf M.E."/>
            <person name="Whitaker R.J."/>
            <person name="Metcalf W.W."/>
        </authorList>
    </citation>
    <scope>NUCLEOTIDE SEQUENCE [LARGE SCALE GENOMIC DNA]</scope>
    <source>
        <strain evidence="2 3">Z-761</strain>
    </source>
</reference>
<dbReference type="Pfam" id="PF03992">
    <property type="entry name" value="ABM"/>
    <property type="match status" value="1"/>
</dbReference>
<dbReference type="HOGENOM" id="CLU_131496_11_0_2"/>
<dbReference type="AlphaFoldDB" id="A0A0E3Q2Z9"/>